<evidence type="ECO:0000256" key="6">
    <source>
        <dbReference type="ARBA" id="ARBA00023069"/>
    </source>
</evidence>
<comment type="function">
    <text evidence="9">Microtubule inner protein (MIP) part of the dynein-decorated doublet microtubules (DMTs) in cilia and flagellar axoneme. Forms filamentous polymers in the walls of ciliary and flagellar microtubules.</text>
</comment>
<evidence type="ECO:0000313" key="12">
    <source>
        <dbReference type="EMBL" id="KAL3402033.1"/>
    </source>
</evidence>
<name>A0ABD2XAG1_9HYME</name>
<evidence type="ECO:0000256" key="3">
    <source>
        <dbReference type="ARBA" id="ARBA00022490"/>
    </source>
</evidence>
<evidence type="ECO:0000256" key="1">
    <source>
        <dbReference type="ARBA" id="ARBA00004611"/>
    </source>
</evidence>
<comment type="subcellular location">
    <subcellularLocation>
        <location evidence="10">Cytoplasm</location>
        <location evidence="10">Cytoskeleton</location>
        <location evidence="10">Cilium axoneme</location>
    </subcellularLocation>
    <subcellularLocation>
        <location evidence="1">Cytoplasm</location>
        <location evidence="1">Cytoskeleton</location>
        <location evidence="1">Flagellum axoneme</location>
    </subcellularLocation>
</comment>
<evidence type="ECO:0000256" key="5">
    <source>
        <dbReference type="ARBA" id="ARBA00023054"/>
    </source>
</evidence>
<dbReference type="GO" id="GO:0015630">
    <property type="term" value="C:microtubule cytoskeleton"/>
    <property type="evidence" value="ECO:0007669"/>
    <property type="project" value="UniProtKB-UniRule"/>
</dbReference>
<keyword evidence="3" id="KW-0963">Cytoplasm</keyword>
<dbReference type="Pfam" id="PF03148">
    <property type="entry name" value="Tektin"/>
    <property type="match status" value="1"/>
</dbReference>
<protein>
    <recommendedName>
        <fullName evidence="10">Tektin</fullName>
    </recommendedName>
</protein>
<evidence type="ECO:0000256" key="7">
    <source>
        <dbReference type="ARBA" id="ARBA00023212"/>
    </source>
</evidence>
<reference evidence="12 13" key="1">
    <citation type="journal article" date="2024" name="bioRxiv">
        <title>A reference genome for Trichogramma kaykai: A tiny desert-dwelling parasitoid wasp with competing sex-ratio distorters.</title>
        <authorList>
            <person name="Culotta J."/>
            <person name="Lindsey A.R."/>
        </authorList>
    </citation>
    <scope>NUCLEOTIDE SEQUENCE [LARGE SCALE GENOMIC DNA]</scope>
    <source>
        <strain evidence="12 13">KSX58</strain>
    </source>
</reference>
<dbReference type="InterPro" id="IPR048256">
    <property type="entry name" value="Tektin-like"/>
</dbReference>
<dbReference type="Proteomes" id="UP001627154">
    <property type="component" value="Unassembled WGS sequence"/>
</dbReference>
<evidence type="ECO:0000256" key="4">
    <source>
        <dbReference type="ARBA" id="ARBA00022846"/>
    </source>
</evidence>
<keyword evidence="13" id="KW-1185">Reference proteome</keyword>
<evidence type="ECO:0000256" key="8">
    <source>
        <dbReference type="ARBA" id="ARBA00023273"/>
    </source>
</evidence>
<keyword evidence="5 11" id="KW-0175">Coiled coil</keyword>
<sequence>MTNSRCTLSSRVRSNCVDYEEVLKLERDEKSNSYSGYRCSSRFPLIARVRHGNWRSCQSRRHLRQCEPREISGESARQGLLEPSRNPQLPIVCRRRELPTYAPTGMCTEPVSFPSIVTGHDSGPVEVARHPPPYHYCCSQSGNGGQCRCMEGHLGFERDVERELLIGKLIGAELEAQHKWLQAEAAASSKALRRIASEKTSDLQRKIDCLRSKLEQLLLECRELENAKRQLQAAEQAVQAPQLIAQNCIRLRSSGRQGADLRNDEVDELLADEVHNCEDRQTTLGKCLDQIDYELLQTKTMQYELEQFLQRLEWATKVDKSDAAILRLGQAPDLRTRFACLVSQADEMLKRSQEWRRKARTTMESASKSILTRWCATSKALEANVEEIRRAKAKIKYSACKDAEDAENAELIKRSEAQLESLRVTKNNLDAELVAKCNSQFVDEHKCMTMRKAYPISILWKCLHETIL</sequence>
<dbReference type="PANTHER" id="PTHR19960:SF25">
    <property type="entry name" value="TEKTIN-1"/>
    <property type="match status" value="1"/>
</dbReference>
<dbReference type="AlphaFoldDB" id="A0ABD2XAG1"/>
<proteinExistence type="inferred from homology"/>
<dbReference type="GO" id="GO:0060271">
    <property type="term" value="P:cilium assembly"/>
    <property type="evidence" value="ECO:0007669"/>
    <property type="project" value="UniProtKB-UniRule"/>
</dbReference>
<organism evidence="12 13">
    <name type="scientific">Trichogramma kaykai</name>
    <dbReference type="NCBI Taxonomy" id="54128"/>
    <lineage>
        <taxon>Eukaryota</taxon>
        <taxon>Metazoa</taxon>
        <taxon>Ecdysozoa</taxon>
        <taxon>Arthropoda</taxon>
        <taxon>Hexapoda</taxon>
        <taxon>Insecta</taxon>
        <taxon>Pterygota</taxon>
        <taxon>Neoptera</taxon>
        <taxon>Endopterygota</taxon>
        <taxon>Hymenoptera</taxon>
        <taxon>Apocrita</taxon>
        <taxon>Proctotrupomorpha</taxon>
        <taxon>Chalcidoidea</taxon>
        <taxon>Trichogrammatidae</taxon>
        <taxon>Trichogramma</taxon>
    </lineage>
</organism>
<keyword evidence="6 10" id="KW-0969">Cilium</keyword>
<keyword evidence="8 10" id="KW-0966">Cell projection</keyword>
<comment type="similarity">
    <text evidence="2 10">Belongs to the tektin family.</text>
</comment>
<gene>
    <name evidence="12" type="ORF">TKK_005032</name>
</gene>
<evidence type="ECO:0000256" key="11">
    <source>
        <dbReference type="SAM" id="Coils"/>
    </source>
</evidence>
<keyword evidence="4 10" id="KW-0282">Flagellum</keyword>
<dbReference type="EMBL" id="JBJJXI010000041">
    <property type="protein sequence ID" value="KAL3402033.1"/>
    <property type="molecule type" value="Genomic_DNA"/>
</dbReference>
<feature type="coiled-coil region" evidence="11">
    <location>
        <begin position="200"/>
        <end position="237"/>
    </location>
</feature>
<evidence type="ECO:0000313" key="13">
    <source>
        <dbReference type="Proteomes" id="UP001627154"/>
    </source>
</evidence>
<accession>A0ABD2XAG1</accession>
<dbReference type="GO" id="GO:0060294">
    <property type="term" value="P:cilium movement involved in cell motility"/>
    <property type="evidence" value="ECO:0007669"/>
    <property type="project" value="UniProtKB-UniRule"/>
</dbReference>
<dbReference type="InterPro" id="IPR000435">
    <property type="entry name" value="Tektins"/>
</dbReference>
<dbReference type="PANTHER" id="PTHR19960">
    <property type="entry name" value="TEKTIN"/>
    <property type="match status" value="1"/>
</dbReference>
<keyword evidence="7" id="KW-0206">Cytoskeleton</keyword>
<dbReference type="GO" id="GO:0005930">
    <property type="term" value="C:axoneme"/>
    <property type="evidence" value="ECO:0007669"/>
    <property type="project" value="UniProtKB-SubCell"/>
</dbReference>
<evidence type="ECO:0000256" key="10">
    <source>
        <dbReference type="RuleBase" id="RU367040"/>
    </source>
</evidence>
<comment type="caution">
    <text evidence="12">The sequence shown here is derived from an EMBL/GenBank/DDBJ whole genome shotgun (WGS) entry which is preliminary data.</text>
</comment>
<evidence type="ECO:0000256" key="9">
    <source>
        <dbReference type="ARBA" id="ARBA00045224"/>
    </source>
</evidence>
<evidence type="ECO:0000256" key="2">
    <source>
        <dbReference type="ARBA" id="ARBA00007209"/>
    </source>
</evidence>